<dbReference type="InterPro" id="IPR000873">
    <property type="entry name" value="AMP-dep_synth/lig_dom"/>
</dbReference>
<dbReference type="Proteomes" id="UP000295444">
    <property type="component" value="Unassembled WGS sequence"/>
</dbReference>
<dbReference type="InterPro" id="IPR045851">
    <property type="entry name" value="AMP-bd_C_sf"/>
</dbReference>
<dbReference type="InterPro" id="IPR036736">
    <property type="entry name" value="ACP-like_sf"/>
</dbReference>
<dbReference type="InterPro" id="IPR006162">
    <property type="entry name" value="Ppantetheine_attach_site"/>
</dbReference>
<dbReference type="CDD" id="cd05930">
    <property type="entry name" value="A_NRPS"/>
    <property type="match status" value="1"/>
</dbReference>
<dbReference type="InterPro" id="IPR025110">
    <property type="entry name" value="AMP-bd_C"/>
</dbReference>
<proteinExistence type="predicted"/>
<dbReference type="RefSeq" id="WP_133852581.1">
    <property type="nucleotide sequence ID" value="NZ_SNXZ01000005.1"/>
</dbReference>
<sequence>MRPGLDQSIPARFLAAARADPDRRAVVADDGELTYRELRRLAAGIASAIEGTGGHVGVMLGHGVRIPAAIMGVLLSGNAYVPLDPGYPPDRLRYMASHAQLTSVLVEPDTAALATELTGVPALDVTRVAPRDSDDPGPSTADSLAYVLYTSGSTGRPKGVLQNHRNVQFQVRHHVTEHAITCADKVSVLSSFSFDMAVTDLFSALLTGATAVLVDIRTHGLAHLSRRIAETGVSVYHSTPTVYRYLMASLGTGERLTSLRVILLGGEELTARDVRLFQAHAGPDCVFVNGYGATEVSFACQNHVTMTDEVPDSVLPIGFPLDGIEIVLADNPGEIVVRSEHVSIGYWDNDEANAAKFLTIDGVRAYRTGDVGKRLPDGRIVFAGRTDRQVKIRGYRVELGEVEAALADQQGVGQVAAVARPKDDGTSELIAYVTPASLDGALVRKRAGEVLPHFMVPAAVVVLDALPLTPTGKVDVRALPAPTRAVTTEDPRNDTEKLVADIWCAVLGVESVGLAENFFDAGGHSLLMATVAQRIEEKTGASIPLHQMFQYPTVAALAAHLDRRPADGGGLNAVADRMARRRKARRR</sequence>
<organism evidence="5 6">
    <name type="scientific">Labedaea rhizosphaerae</name>
    <dbReference type="NCBI Taxonomy" id="598644"/>
    <lineage>
        <taxon>Bacteria</taxon>
        <taxon>Bacillati</taxon>
        <taxon>Actinomycetota</taxon>
        <taxon>Actinomycetes</taxon>
        <taxon>Pseudonocardiales</taxon>
        <taxon>Pseudonocardiaceae</taxon>
        <taxon>Labedaea</taxon>
    </lineage>
</organism>
<dbReference type="PROSITE" id="PS00455">
    <property type="entry name" value="AMP_BINDING"/>
    <property type="match status" value="1"/>
</dbReference>
<reference evidence="5 6" key="1">
    <citation type="submission" date="2019-03" db="EMBL/GenBank/DDBJ databases">
        <title>Genomic Encyclopedia of Type Strains, Phase IV (KMG-IV): sequencing the most valuable type-strain genomes for metagenomic binning, comparative biology and taxonomic classification.</title>
        <authorList>
            <person name="Goeker M."/>
        </authorList>
    </citation>
    <scope>NUCLEOTIDE SEQUENCE [LARGE SCALE GENOMIC DNA]</scope>
    <source>
        <strain evidence="5 6">DSM 45361</strain>
    </source>
</reference>
<dbReference type="InterPro" id="IPR020806">
    <property type="entry name" value="PKS_PP-bd"/>
</dbReference>
<evidence type="ECO:0000256" key="3">
    <source>
        <dbReference type="ARBA" id="ARBA00022553"/>
    </source>
</evidence>
<comment type="cofactor">
    <cofactor evidence="1">
        <name>pantetheine 4'-phosphate</name>
        <dbReference type="ChEBI" id="CHEBI:47942"/>
    </cofactor>
</comment>
<comment type="caution">
    <text evidence="5">The sequence shown here is derived from an EMBL/GenBank/DDBJ whole genome shotgun (WGS) entry which is preliminary data.</text>
</comment>
<dbReference type="Pfam" id="PF00501">
    <property type="entry name" value="AMP-binding"/>
    <property type="match status" value="1"/>
</dbReference>
<dbReference type="AlphaFoldDB" id="A0A4V3CYS0"/>
<dbReference type="GO" id="GO:0044550">
    <property type="term" value="P:secondary metabolite biosynthetic process"/>
    <property type="evidence" value="ECO:0007669"/>
    <property type="project" value="TreeGrafter"/>
</dbReference>
<keyword evidence="3" id="KW-0597">Phosphoprotein</keyword>
<dbReference type="OrthoDB" id="3651481at2"/>
<dbReference type="SUPFAM" id="SSF47336">
    <property type="entry name" value="ACP-like"/>
    <property type="match status" value="1"/>
</dbReference>
<dbReference type="FunFam" id="1.10.1200.10:FF:000016">
    <property type="entry name" value="Non-ribosomal peptide synthase"/>
    <property type="match status" value="1"/>
</dbReference>
<dbReference type="InterPro" id="IPR009081">
    <property type="entry name" value="PP-bd_ACP"/>
</dbReference>
<dbReference type="InterPro" id="IPR042099">
    <property type="entry name" value="ANL_N_sf"/>
</dbReference>
<protein>
    <submittedName>
        <fullName evidence="5">Amino acid adenylation domain-containing protein</fullName>
    </submittedName>
</protein>
<evidence type="ECO:0000259" key="4">
    <source>
        <dbReference type="PROSITE" id="PS50075"/>
    </source>
</evidence>
<evidence type="ECO:0000313" key="6">
    <source>
        <dbReference type="Proteomes" id="UP000295444"/>
    </source>
</evidence>
<dbReference type="Gene3D" id="3.40.50.12780">
    <property type="entry name" value="N-terminal domain of ligase-like"/>
    <property type="match status" value="1"/>
</dbReference>
<evidence type="ECO:0000313" key="5">
    <source>
        <dbReference type="EMBL" id="TDP95218.1"/>
    </source>
</evidence>
<evidence type="ECO:0000256" key="2">
    <source>
        <dbReference type="ARBA" id="ARBA00022450"/>
    </source>
</evidence>
<dbReference type="PANTHER" id="PTHR45527">
    <property type="entry name" value="NONRIBOSOMAL PEPTIDE SYNTHETASE"/>
    <property type="match status" value="1"/>
</dbReference>
<dbReference type="Pfam" id="PF00550">
    <property type="entry name" value="PP-binding"/>
    <property type="match status" value="1"/>
</dbReference>
<dbReference type="InterPro" id="IPR010071">
    <property type="entry name" value="AA_adenyl_dom"/>
</dbReference>
<dbReference type="PROSITE" id="PS00012">
    <property type="entry name" value="PHOSPHOPANTETHEINE"/>
    <property type="match status" value="1"/>
</dbReference>
<dbReference type="Pfam" id="PF13193">
    <property type="entry name" value="AMP-binding_C"/>
    <property type="match status" value="1"/>
</dbReference>
<dbReference type="GO" id="GO:0031177">
    <property type="term" value="F:phosphopantetheine binding"/>
    <property type="evidence" value="ECO:0007669"/>
    <property type="project" value="InterPro"/>
</dbReference>
<keyword evidence="2" id="KW-0596">Phosphopantetheine</keyword>
<dbReference type="Gene3D" id="1.10.1200.10">
    <property type="entry name" value="ACP-like"/>
    <property type="match status" value="1"/>
</dbReference>
<accession>A0A4V3CYS0</accession>
<dbReference type="SMART" id="SM00823">
    <property type="entry name" value="PKS_PP"/>
    <property type="match status" value="1"/>
</dbReference>
<dbReference type="GO" id="GO:0005737">
    <property type="term" value="C:cytoplasm"/>
    <property type="evidence" value="ECO:0007669"/>
    <property type="project" value="TreeGrafter"/>
</dbReference>
<dbReference type="PANTHER" id="PTHR45527:SF1">
    <property type="entry name" value="FATTY ACID SYNTHASE"/>
    <property type="match status" value="1"/>
</dbReference>
<dbReference type="GO" id="GO:0043041">
    <property type="term" value="P:amino acid activation for nonribosomal peptide biosynthetic process"/>
    <property type="evidence" value="ECO:0007669"/>
    <property type="project" value="TreeGrafter"/>
</dbReference>
<name>A0A4V3CYS0_LABRH</name>
<gene>
    <name evidence="5" type="ORF">EV186_105450</name>
</gene>
<dbReference type="NCBIfam" id="TIGR01733">
    <property type="entry name" value="AA-adenyl-dom"/>
    <property type="match status" value="1"/>
</dbReference>
<dbReference type="PROSITE" id="PS50075">
    <property type="entry name" value="CARRIER"/>
    <property type="match status" value="1"/>
</dbReference>
<dbReference type="Gene3D" id="3.30.300.30">
    <property type="match status" value="1"/>
</dbReference>
<dbReference type="EMBL" id="SNXZ01000005">
    <property type="protein sequence ID" value="TDP95218.1"/>
    <property type="molecule type" value="Genomic_DNA"/>
</dbReference>
<dbReference type="GO" id="GO:0072330">
    <property type="term" value="P:monocarboxylic acid biosynthetic process"/>
    <property type="evidence" value="ECO:0007669"/>
    <property type="project" value="UniProtKB-ARBA"/>
</dbReference>
<feature type="domain" description="Carrier" evidence="4">
    <location>
        <begin position="490"/>
        <end position="565"/>
    </location>
</feature>
<dbReference type="SUPFAM" id="SSF56801">
    <property type="entry name" value="Acetyl-CoA synthetase-like"/>
    <property type="match status" value="1"/>
</dbReference>
<dbReference type="InterPro" id="IPR020845">
    <property type="entry name" value="AMP-binding_CS"/>
</dbReference>
<evidence type="ECO:0000256" key="1">
    <source>
        <dbReference type="ARBA" id="ARBA00001957"/>
    </source>
</evidence>
<keyword evidence="6" id="KW-1185">Reference proteome</keyword>